<organism evidence="7 8">
    <name type="scientific">Sphagnum jensenii</name>
    <dbReference type="NCBI Taxonomy" id="128206"/>
    <lineage>
        <taxon>Eukaryota</taxon>
        <taxon>Viridiplantae</taxon>
        <taxon>Streptophyta</taxon>
        <taxon>Embryophyta</taxon>
        <taxon>Bryophyta</taxon>
        <taxon>Sphagnophytina</taxon>
        <taxon>Sphagnopsida</taxon>
        <taxon>Sphagnales</taxon>
        <taxon>Sphagnaceae</taxon>
        <taxon>Sphagnum</taxon>
    </lineage>
</organism>
<evidence type="ECO:0000313" key="7">
    <source>
        <dbReference type="EMBL" id="CAK9864724.1"/>
    </source>
</evidence>
<reference evidence="7" key="1">
    <citation type="submission" date="2024-03" db="EMBL/GenBank/DDBJ databases">
        <authorList>
            <consortium name="ELIXIR-Norway"/>
            <consortium name="Elixir Norway"/>
        </authorList>
    </citation>
    <scope>NUCLEOTIDE SEQUENCE</scope>
</reference>
<sequence length="283" mass="30238">MAEQEEWEGLRVEGPDGNSGVAWLSLHRPTRFNALDAGLFHSLPLAIAKLDGNPDVRVIVLTGSGAHFCAGIDLSTFAQIAGGGGGGGGRNQTKKKEKKLRRDVKELQSSFTAFEECRKPVIAAIHGACIGGGIDMITACDLRYCTKDASFSVKEVDLAITADLGTLQRLPRLIGHGNTMELALTGRKFTGSEAKSMGLVQDVYDSKAEMLAAVETLAKQIASKSPLAVVGTKAVLLKSRDLTVAQGLEYVALWNAAMLISQDLKTAIQAQNHKQSKPFFSKL</sequence>
<dbReference type="Gene3D" id="1.10.12.10">
    <property type="entry name" value="Lyase 2-enoyl-coa Hydratase, Chain A, domain 2"/>
    <property type="match status" value="1"/>
</dbReference>
<dbReference type="Proteomes" id="UP001497522">
    <property type="component" value="Chromosome 14"/>
</dbReference>
<dbReference type="EMBL" id="OZ023715">
    <property type="protein sequence ID" value="CAK9864724.1"/>
    <property type="molecule type" value="Genomic_DNA"/>
</dbReference>
<dbReference type="PROSITE" id="PS00166">
    <property type="entry name" value="ENOYL_COA_HYDRATASE"/>
    <property type="match status" value="1"/>
</dbReference>
<keyword evidence="3" id="KW-0276">Fatty acid metabolism</keyword>
<dbReference type="PANTHER" id="PTHR43149">
    <property type="entry name" value="ENOYL-COA HYDRATASE"/>
    <property type="match status" value="1"/>
</dbReference>
<dbReference type="CDD" id="cd06558">
    <property type="entry name" value="crotonase-like"/>
    <property type="match status" value="1"/>
</dbReference>
<dbReference type="InterPro" id="IPR001753">
    <property type="entry name" value="Enoyl-CoA_hydra/iso"/>
</dbReference>
<dbReference type="InterPro" id="IPR029045">
    <property type="entry name" value="ClpP/crotonase-like_dom_sf"/>
</dbReference>
<comment type="pathway">
    <text evidence="1">Lipid metabolism; fatty acid beta-oxidation.</text>
</comment>
<evidence type="ECO:0000313" key="8">
    <source>
        <dbReference type="Proteomes" id="UP001497522"/>
    </source>
</evidence>
<keyword evidence="5" id="KW-0413">Isomerase</keyword>
<proteinExistence type="inferred from homology"/>
<dbReference type="NCBIfam" id="NF004794">
    <property type="entry name" value="PRK06142.1"/>
    <property type="match status" value="1"/>
</dbReference>
<evidence type="ECO:0000256" key="6">
    <source>
        <dbReference type="RuleBase" id="RU003707"/>
    </source>
</evidence>
<comment type="similarity">
    <text evidence="2 6">Belongs to the enoyl-CoA hydratase/isomerase family.</text>
</comment>
<keyword evidence="8" id="KW-1185">Reference proteome</keyword>
<dbReference type="PANTHER" id="PTHR43149:SF1">
    <property type="entry name" value="DELTA(3,5)-DELTA(2,4)-DIENOYL-COA ISOMERASE, MITOCHONDRIAL"/>
    <property type="match status" value="1"/>
</dbReference>
<dbReference type="InterPro" id="IPR045002">
    <property type="entry name" value="Ech1-like"/>
</dbReference>
<evidence type="ECO:0000256" key="3">
    <source>
        <dbReference type="ARBA" id="ARBA00022832"/>
    </source>
</evidence>
<evidence type="ECO:0000256" key="1">
    <source>
        <dbReference type="ARBA" id="ARBA00005005"/>
    </source>
</evidence>
<dbReference type="InterPro" id="IPR014748">
    <property type="entry name" value="Enoyl-CoA_hydra_C"/>
</dbReference>
<evidence type="ECO:0000256" key="2">
    <source>
        <dbReference type="ARBA" id="ARBA00005254"/>
    </source>
</evidence>
<keyword evidence="4" id="KW-0443">Lipid metabolism</keyword>
<protein>
    <submittedName>
        <fullName evidence="7">Uncharacterized protein</fullName>
    </submittedName>
</protein>
<name>A0ABP1AQ75_9BRYO</name>
<evidence type="ECO:0000256" key="4">
    <source>
        <dbReference type="ARBA" id="ARBA00023098"/>
    </source>
</evidence>
<accession>A0ABP1AQ75</accession>
<dbReference type="Gene3D" id="3.90.226.10">
    <property type="entry name" value="2-enoyl-CoA Hydratase, Chain A, domain 1"/>
    <property type="match status" value="1"/>
</dbReference>
<dbReference type="SUPFAM" id="SSF52096">
    <property type="entry name" value="ClpP/crotonase"/>
    <property type="match status" value="1"/>
</dbReference>
<gene>
    <name evidence="7" type="ORF">CSSPJE1EN2_LOCUS7719</name>
</gene>
<dbReference type="Pfam" id="PF00378">
    <property type="entry name" value="ECH_1"/>
    <property type="match status" value="1"/>
</dbReference>
<dbReference type="InterPro" id="IPR018376">
    <property type="entry name" value="Enoyl-CoA_hyd/isom_CS"/>
</dbReference>
<evidence type="ECO:0000256" key="5">
    <source>
        <dbReference type="ARBA" id="ARBA00023235"/>
    </source>
</evidence>